<dbReference type="Gene3D" id="3.20.20.150">
    <property type="entry name" value="Divalent-metal-dependent TIM barrel enzymes"/>
    <property type="match status" value="1"/>
</dbReference>
<dbReference type="NCBIfam" id="NF003818">
    <property type="entry name" value="PRK05409.1"/>
    <property type="match status" value="1"/>
</dbReference>
<dbReference type="AlphaFoldDB" id="A0AAN1XZE6"/>
<dbReference type="PANTHER" id="PTHR42194:SF1">
    <property type="entry name" value="UPF0276 PROTEIN HI_1600"/>
    <property type="match status" value="1"/>
</dbReference>
<evidence type="ECO:0008006" key="3">
    <source>
        <dbReference type="Google" id="ProtNLM"/>
    </source>
</evidence>
<dbReference type="Pfam" id="PF05114">
    <property type="entry name" value="MbnB_TglH_ChrH"/>
    <property type="match status" value="1"/>
</dbReference>
<sequence>MSRFGVLYRAEHRAALFAHSAQVDVLEIVAEHFLDLTAEQRDELDVLRAHFDVTVHALATSIGSSDGVDGRYLARIAALVDYVRPLWWSDHLAMTHACGVELGAFAPLSRTEETVAIVARNVAAVRDAVPGRFALENPATAFLVPSDTLDAAAYLARIAAAADCELILDLENLHADAWNVGTDAGAVVAAIPAERVCEVHLAGGRRTRDGYVDAHDGPVPERTWALCRAFCRRCVPPLTLLEREAALPPLSNLLDELDAARAAAA</sequence>
<dbReference type="EMBL" id="AP025523">
    <property type="protein sequence ID" value="BDE07027.1"/>
    <property type="molecule type" value="Genomic_DNA"/>
</dbReference>
<protein>
    <recommendedName>
        <fullName evidence="3">DUF692 domain-containing protein</fullName>
    </recommendedName>
</protein>
<accession>A0AAN1XZE6</accession>
<dbReference type="PANTHER" id="PTHR42194">
    <property type="entry name" value="UPF0276 PROTEIN HI_1600"/>
    <property type="match status" value="1"/>
</dbReference>
<gene>
    <name evidence="1" type="ORF">WPS_23030</name>
</gene>
<name>A0AAN1XZE6_UNVUL</name>
<dbReference type="Proteomes" id="UP001317532">
    <property type="component" value="Chromosome"/>
</dbReference>
<organism evidence="1 2">
    <name type="scientific">Vulcanimicrobium alpinum</name>
    <dbReference type="NCBI Taxonomy" id="3016050"/>
    <lineage>
        <taxon>Bacteria</taxon>
        <taxon>Bacillati</taxon>
        <taxon>Vulcanimicrobiota</taxon>
        <taxon>Vulcanimicrobiia</taxon>
        <taxon>Vulcanimicrobiales</taxon>
        <taxon>Vulcanimicrobiaceae</taxon>
        <taxon>Vulcanimicrobium</taxon>
    </lineage>
</organism>
<reference evidence="1 2" key="1">
    <citation type="journal article" date="2022" name="ISME Commun">
        <title>Vulcanimicrobium alpinus gen. nov. sp. nov., the first cultivated representative of the candidate phylum 'Eremiobacterota', is a metabolically versatile aerobic anoxygenic phototroph.</title>
        <authorList>
            <person name="Yabe S."/>
            <person name="Muto K."/>
            <person name="Abe K."/>
            <person name="Yokota A."/>
            <person name="Staudigel H."/>
            <person name="Tebo B.M."/>
        </authorList>
    </citation>
    <scope>NUCLEOTIDE SEQUENCE [LARGE SCALE GENOMIC DNA]</scope>
    <source>
        <strain evidence="1 2">WC8-2</strain>
    </source>
</reference>
<proteinExistence type="predicted"/>
<dbReference type="InterPro" id="IPR007801">
    <property type="entry name" value="MbnB/TglH/ChrH"/>
</dbReference>
<dbReference type="KEGG" id="vab:WPS_23030"/>
<evidence type="ECO:0000313" key="1">
    <source>
        <dbReference type="EMBL" id="BDE07027.1"/>
    </source>
</evidence>
<keyword evidence="2" id="KW-1185">Reference proteome</keyword>
<evidence type="ECO:0000313" key="2">
    <source>
        <dbReference type="Proteomes" id="UP001317532"/>
    </source>
</evidence>